<feature type="coiled-coil region" evidence="6">
    <location>
        <begin position="210"/>
        <end position="237"/>
    </location>
</feature>
<keyword evidence="2" id="KW-0805">Transcription regulation</keyword>
<comment type="subcellular location">
    <subcellularLocation>
        <location evidence="1">Nucleus</location>
    </subcellularLocation>
</comment>
<dbReference type="PANTHER" id="PTHR13044:SF14">
    <property type="entry name" value="CRYPTOCEPHAL, ISOFORM A"/>
    <property type="match status" value="1"/>
</dbReference>
<dbReference type="EMBL" id="JAANIT010001047">
    <property type="protein sequence ID" value="KAG1542584.1"/>
    <property type="molecule type" value="Genomic_DNA"/>
</dbReference>
<keyword evidence="5" id="KW-0539">Nucleus</keyword>
<name>A0A9P6Y9H1_RHIOR</name>
<dbReference type="PROSITE" id="PS50217">
    <property type="entry name" value="BZIP"/>
    <property type="match status" value="1"/>
</dbReference>
<dbReference type="SMART" id="SM00338">
    <property type="entry name" value="BRLZ"/>
    <property type="match status" value="1"/>
</dbReference>
<evidence type="ECO:0000256" key="5">
    <source>
        <dbReference type="ARBA" id="ARBA00023242"/>
    </source>
</evidence>
<dbReference type="PROSITE" id="PS00036">
    <property type="entry name" value="BZIP_BASIC"/>
    <property type="match status" value="1"/>
</dbReference>
<dbReference type="InterPro" id="IPR046347">
    <property type="entry name" value="bZIP_sf"/>
</dbReference>
<dbReference type="SUPFAM" id="SSF57959">
    <property type="entry name" value="Leucine zipper domain"/>
    <property type="match status" value="1"/>
</dbReference>
<evidence type="ECO:0000313" key="10">
    <source>
        <dbReference type="Proteomes" id="UP000717996"/>
    </source>
</evidence>
<keyword evidence="3" id="KW-0238">DNA-binding</keyword>
<keyword evidence="4" id="KW-0804">Transcription</keyword>
<proteinExistence type="predicted"/>
<feature type="region of interest" description="Disordered" evidence="7">
    <location>
        <begin position="257"/>
        <end position="289"/>
    </location>
</feature>
<evidence type="ECO:0000256" key="3">
    <source>
        <dbReference type="ARBA" id="ARBA00023125"/>
    </source>
</evidence>
<reference evidence="9" key="1">
    <citation type="journal article" date="2020" name="Microb. Genom.">
        <title>Genetic diversity of clinical and environmental Mucorales isolates obtained from an investigation of mucormycosis cases among solid organ transplant recipients.</title>
        <authorList>
            <person name="Nguyen M.H."/>
            <person name="Kaul D."/>
            <person name="Muto C."/>
            <person name="Cheng S.J."/>
            <person name="Richter R.A."/>
            <person name="Bruno V.M."/>
            <person name="Liu G."/>
            <person name="Beyhan S."/>
            <person name="Sundermann A.J."/>
            <person name="Mounaud S."/>
            <person name="Pasculle A.W."/>
            <person name="Nierman W.C."/>
            <person name="Driscoll E."/>
            <person name="Cumbie R."/>
            <person name="Clancy C.J."/>
            <person name="Dupont C.L."/>
        </authorList>
    </citation>
    <scope>NUCLEOTIDE SEQUENCE</scope>
    <source>
        <strain evidence="9">GL16</strain>
    </source>
</reference>
<evidence type="ECO:0000256" key="7">
    <source>
        <dbReference type="SAM" id="MobiDB-lite"/>
    </source>
</evidence>
<dbReference type="Proteomes" id="UP000717996">
    <property type="component" value="Unassembled WGS sequence"/>
</dbReference>
<evidence type="ECO:0000259" key="8">
    <source>
        <dbReference type="PROSITE" id="PS50217"/>
    </source>
</evidence>
<dbReference type="CDD" id="cd14705">
    <property type="entry name" value="bZIP_Zip1"/>
    <property type="match status" value="1"/>
</dbReference>
<dbReference type="AlphaFoldDB" id="A0A9P6Y9H1"/>
<evidence type="ECO:0000256" key="2">
    <source>
        <dbReference type="ARBA" id="ARBA00023015"/>
    </source>
</evidence>
<dbReference type="OrthoDB" id="1939598at2759"/>
<dbReference type="GO" id="GO:0005634">
    <property type="term" value="C:nucleus"/>
    <property type="evidence" value="ECO:0007669"/>
    <property type="project" value="UniProtKB-SubCell"/>
</dbReference>
<evidence type="ECO:0000256" key="4">
    <source>
        <dbReference type="ARBA" id="ARBA00023163"/>
    </source>
</evidence>
<evidence type="ECO:0000313" key="9">
    <source>
        <dbReference type="EMBL" id="KAG1542584.1"/>
    </source>
</evidence>
<dbReference type="GO" id="GO:0001228">
    <property type="term" value="F:DNA-binding transcription activator activity, RNA polymerase II-specific"/>
    <property type="evidence" value="ECO:0007669"/>
    <property type="project" value="TreeGrafter"/>
</dbReference>
<sequence>MVNKENQKINDQIDWSNQFVIPTSHQGTIQPDFYADNYSQPIIPNDTQQQKQLSFLYKSPILVEHGYEPQVDNQRTNSFSQVDTQTQFYFNEQDLSSSSKYRTVFLTEDPIQLNDEHKKQTKETTNPHLDYSFLLQHNEQMEGMRRKESDEEEEEPVIGDGARSYSSIGSTSSKRSQKLSKDDKRKRNTAASARFRIKKKMREKALQTTASEMTEKATRMEQRVHELETEIKWLKALIVEKDDGRLEQLINKKPPVSLAFPTPSTSTVSIRKEDRIIEEEEEDDDDLYD</sequence>
<feature type="domain" description="BZIP" evidence="8">
    <location>
        <begin position="178"/>
        <end position="241"/>
    </location>
</feature>
<feature type="region of interest" description="Disordered" evidence="7">
    <location>
        <begin position="141"/>
        <end position="192"/>
    </location>
</feature>
<dbReference type="GO" id="GO:0000977">
    <property type="term" value="F:RNA polymerase II transcription regulatory region sequence-specific DNA binding"/>
    <property type="evidence" value="ECO:0007669"/>
    <property type="project" value="TreeGrafter"/>
</dbReference>
<keyword evidence="6" id="KW-0175">Coiled coil</keyword>
<protein>
    <recommendedName>
        <fullName evidence="8">BZIP domain-containing protein</fullName>
    </recommendedName>
</protein>
<feature type="compositionally biased region" description="Acidic residues" evidence="7">
    <location>
        <begin position="276"/>
        <end position="289"/>
    </location>
</feature>
<comment type="caution">
    <text evidence="9">The sequence shown here is derived from an EMBL/GenBank/DDBJ whole genome shotgun (WGS) entry which is preliminary data.</text>
</comment>
<gene>
    <name evidence="9" type="ORF">G6F51_007187</name>
</gene>
<organism evidence="9 10">
    <name type="scientific">Rhizopus oryzae</name>
    <name type="common">Mucormycosis agent</name>
    <name type="synonym">Rhizopus arrhizus var. delemar</name>
    <dbReference type="NCBI Taxonomy" id="64495"/>
    <lineage>
        <taxon>Eukaryota</taxon>
        <taxon>Fungi</taxon>
        <taxon>Fungi incertae sedis</taxon>
        <taxon>Mucoromycota</taxon>
        <taxon>Mucoromycotina</taxon>
        <taxon>Mucoromycetes</taxon>
        <taxon>Mucorales</taxon>
        <taxon>Mucorineae</taxon>
        <taxon>Rhizopodaceae</taxon>
        <taxon>Rhizopus</taxon>
    </lineage>
</organism>
<dbReference type="InterPro" id="IPR004827">
    <property type="entry name" value="bZIP"/>
</dbReference>
<feature type="compositionally biased region" description="Polar residues" evidence="7">
    <location>
        <begin position="164"/>
        <end position="174"/>
    </location>
</feature>
<dbReference type="Pfam" id="PF07716">
    <property type="entry name" value="bZIP_2"/>
    <property type="match status" value="1"/>
</dbReference>
<dbReference type="Gene3D" id="1.20.5.170">
    <property type="match status" value="1"/>
</dbReference>
<evidence type="ECO:0000256" key="1">
    <source>
        <dbReference type="ARBA" id="ARBA00004123"/>
    </source>
</evidence>
<accession>A0A9P6Y9H1</accession>
<evidence type="ECO:0000256" key="6">
    <source>
        <dbReference type="SAM" id="Coils"/>
    </source>
</evidence>
<dbReference type="PANTHER" id="PTHR13044">
    <property type="entry name" value="ACTIVATING TRANSCRIPTION FACTOR ATF 4/5"/>
    <property type="match status" value="1"/>
</dbReference>